<comment type="caution">
    <text evidence="2">The sequence shown here is derived from an EMBL/GenBank/DDBJ whole genome shotgun (WGS) entry which is preliminary data.</text>
</comment>
<organism evidence="2 3">
    <name type="scientific">Monilinia fructicola</name>
    <name type="common">Brown rot fungus</name>
    <name type="synonym">Ciboria fructicola</name>
    <dbReference type="NCBI Taxonomy" id="38448"/>
    <lineage>
        <taxon>Eukaryota</taxon>
        <taxon>Fungi</taxon>
        <taxon>Dikarya</taxon>
        <taxon>Ascomycota</taxon>
        <taxon>Pezizomycotina</taxon>
        <taxon>Leotiomycetes</taxon>
        <taxon>Helotiales</taxon>
        <taxon>Sclerotiniaceae</taxon>
        <taxon>Monilinia</taxon>
    </lineage>
</organism>
<feature type="compositionally biased region" description="Low complexity" evidence="1">
    <location>
        <begin position="17"/>
        <end position="40"/>
    </location>
</feature>
<accession>A0A5M9JC85</accession>
<protein>
    <submittedName>
        <fullName evidence="2">Uncharacterized protein</fullName>
    </submittedName>
</protein>
<evidence type="ECO:0000313" key="3">
    <source>
        <dbReference type="Proteomes" id="UP000322873"/>
    </source>
</evidence>
<evidence type="ECO:0000256" key="1">
    <source>
        <dbReference type="SAM" id="MobiDB-lite"/>
    </source>
</evidence>
<name>A0A5M9JC85_MONFR</name>
<evidence type="ECO:0000313" key="2">
    <source>
        <dbReference type="EMBL" id="KAA8565499.1"/>
    </source>
</evidence>
<keyword evidence="3" id="KW-1185">Reference proteome</keyword>
<dbReference type="EMBL" id="VICG01000013">
    <property type="protein sequence ID" value="KAA8565499.1"/>
    <property type="molecule type" value="Genomic_DNA"/>
</dbReference>
<reference evidence="2 3" key="1">
    <citation type="submission" date="2019-06" db="EMBL/GenBank/DDBJ databases">
        <title>Genome Sequence of the Brown Rot Fungal Pathogen Monilinia fructicola.</title>
        <authorList>
            <person name="De Miccolis Angelini R.M."/>
            <person name="Landi L."/>
            <person name="Abate D."/>
            <person name="Pollastro S."/>
            <person name="Romanazzi G."/>
            <person name="Faretra F."/>
        </authorList>
    </citation>
    <scope>NUCLEOTIDE SEQUENCE [LARGE SCALE GENOMIC DNA]</scope>
    <source>
        <strain evidence="2 3">Mfrc123</strain>
    </source>
</reference>
<gene>
    <name evidence="2" type="ORF">EYC84_009358</name>
</gene>
<dbReference type="Proteomes" id="UP000322873">
    <property type="component" value="Unassembled WGS sequence"/>
</dbReference>
<feature type="region of interest" description="Disordered" evidence="1">
    <location>
        <begin position="1"/>
        <end position="51"/>
    </location>
</feature>
<proteinExistence type="predicted"/>
<dbReference type="AlphaFoldDB" id="A0A5M9JC85"/>
<sequence length="83" mass="9046">MCPISNGDGLELEKSKNNSNNKNNKNNNNNNNNNNFNNNNTQPPPSISFRSLQAQTSTMAIQYATGFIAFDSMGNTIFSLDAG</sequence>